<dbReference type="PANTHER" id="PTHR11920">
    <property type="entry name" value="GUANYLYL CYCLASE"/>
    <property type="match status" value="1"/>
</dbReference>
<keyword evidence="6" id="KW-0456">Lyase</keyword>
<evidence type="ECO:0000259" key="8">
    <source>
        <dbReference type="PROSITE" id="PS50125"/>
    </source>
</evidence>
<feature type="domain" description="Guanylate cyclase" evidence="8">
    <location>
        <begin position="162"/>
        <end position="243"/>
    </location>
</feature>
<dbReference type="AlphaFoldDB" id="A0AAD9K9N7"/>
<dbReference type="Pfam" id="PF00211">
    <property type="entry name" value="Guanylate_cyc"/>
    <property type="match status" value="1"/>
</dbReference>
<dbReference type="SMART" id="SM00044">
    <property type="entry name" value="CYCc"/>
    <property type="match status" value="1"/>
</dbReference>
<dbReference type="InterPro" id="IPR050401">
    <property type="entry name" value="Cyclic_nucleotide_synthase"/>
</dbReference>
<evidence type="ECO:0000256" key="3">
    <source>
        <dbReference type="ARBA" id="ARBA00022741"/>
    </source>
</evidence>
<protein>
    <recommendedName>
        <fullName evidence="8">Guanylate cyclase domain-containing protein</fullName>
    </recommendedName>
</protein>
<dbReference type="PANTHER" id="PTHR11920:SF335">
    <property type="entry name" value="GUANYLATE CYCLASE"/>
    <property type="match status" value="1"/>
</dbReference>
<evidence type="ECO:0000256" key="5">
    <source>
        <dbReference type="ARBA" id="ARBA00023136"/>
    </source>
</evidence>
<comment type="subcellular location">
    <subcellularLocation>
        <location evidence="1">Membrane</location>
    </subcellularLocation>
</comment>
<comment type="caution">
    <text evidence="9">The sequence shown here is derived from an EMBL/GenBank/DDBJ whole genome shotgun (WGS) entry which is preliminary data.</text>
</comment>
<sequence>MRHQIRLNPFGDKPMIEPSNGWFKWWHGNMTQYMGLLLTKQKDITTTVLKVLNENAYYDRTFLVILGLVMCIIIVVFPLVVIAVHYMMVEMETTSDNLSVQTRYLIMEQRRKSNLVNAMLPKHISMKLKHNKKVGTEIFEEVTVFFSELVDFASISSRVSPNNVLVIKGLPHKNGRRHASEIASMALYIKNRITNMEVGFMRHSKLSLRIGVNSGKVVAGVVGRKMPRYCLFGYTIKLALLMKSRAGAGGIVVSQNTQDILQETERFITEKRDESVCYYVWQTDRIVCLCELDMKSYWLTGKAGEEMKHQDEDLNFSASTYSSESSNITFHSRRNEAIGGLSVRIFVADDVIAFDSGKHEANRGHDMTLLEVKKRCSREANTKLDDEKSSIRRF</sequence>
<dbReference type="GO" id="GO:0007168">
    <property type="term" value="P:receptor guanylyl cyclase signaling pathway"/>
    <property type="evidence" value="ECO:0007669"/>
    <property type="project" value="TreeGrafter"/>
</dbReference>
<dbReference type="CDD" id="cd07302">
    <property type="entry name" value="CHD"/>
    <property type="match status" value="1"/>
</dbReference>
<dbReference type="SUPFAM" id="SSF55073">
    <property type="entry name" value="Nucleotide cyclase"/>
    <property type="match status" value="1"/>
</dbReference>
<feature type="transmembrane region" description="Helical" evidence="7">
    <location>
        <begin position="62"/>
        <end position="88"/>
    </location>
</feature>
<gene>
    <name evidence="9" type="ORF">LSH36_32g17007</name>
</gene>
<evidence type="ECO:0000256" key="6">
    <source>
        <dbReference type="ARBA" id="ARBA00023239"/>
    </source>
</evidence>
<dbReference type="InterPro" id="IPR029787">
    <property type="entry name" value="Nucleotide_cyclase"/>
</dbReference>
<keyword evidence="10" id="KW-1185">Reference proteome</keyword>
<dbReference type="Proteomes" id="UP001208570">
    <property type="component" value="Unassembled WGS sequence"/>
</dbReference>
<dbReference type="Gene3D" id="3.30.70.1230">
    <property type="entry name" value="Nucleotide cyclase"/>
    <property type="match status" value="2"/>
</dbReference>
<dbReference type="InterPro" id="IPR001054">
    <property type="entry name" value="A/G_cyclase"/>
</dbReference>
<evidence type="ECO:0000256" key="7">
    <source>
        <dbReference type="SAM" id="Phobius"/>
    </source>
</evidence>
<dbReference type="GO" id="GO:0004383">
    <property type="term" value="F:guanylate cyclase activity"/>
    <property type="evidence" value="ECO:0007669"/>
    <property type="project" value="TreeGrafter"/>
</dbReference>
<dbReference type="GO" id="GO:0000166">
    <property type="term" value="F:nucleotide binding"/>
    <property type="evidence" value="ECO:0007669"/>
    <property type="project" value="UniProtKB-KW"/>
</dbReference>
<dbReference type="GO" id="GO:0001653">
    <property type="term" value="F:peptide receptor activity"/>
    <property type="evidence" value="ECO:0007669"/>
    <property type="project" value="TreeGrafter"/>
</dbReference>
<evidence type="ECO:0000256" key="2">
    <source>
        <dbReference type="ARBA" id="ARBA00022692"/>
    </source>
</evidence>
<evidence type="ECO:0000313" key="9">
    <source>
        <dbReference type="EMBL" id="KAK2167102.1"/>
    </source>
</evidence>
<reference evidence="9" key="1">
    <citation type="journal article" date="2023" name="Mol. Biol. Evol.">
        <title>Third-Generation Sequencing Reveals the Adaptive Role of the Epigenome in Three Deep-Sea Polychaetes.</title>
        <authorList>
            <person name="Perez M."/>
            <person name="Aroh O."/>
            <person name="Sun Y."/>
            <person name="Lan Y."/>
            <person name="Juniper S.K."/>
            <person name="Young C.R."/>
            <person name="Angers B."/>
            <person name="Qian P.Y."/>
        </authorList>
    </citation>
    <scope>NUCLEOTIDE SEQUENCE</scope>
    <source>
        <strain evidence="9">P08H-3</strain>
    </source>
</reference>
<dbReference type="EMBL" id="JAODUP010000032">
    <property type="protein sequence ID" value="KAK2167102.1"/>
    <property type="molecule type" value="Genomic_DNA"/>
</dbReference>
<name>A0AAD9K9N7_9ANNE</name>
<accession>A0AAD9K9N7</accession>
<keyword evidence="3" id="KW-0547">Nucleotide-binding</keyword>
<dbReference type="GO" id="GO:0035556">
    <property type="term" value="P:intracellular signal transduction"/>
    <property type="evidence" value="ECO:0007669"/>
    <property type="project" value="InterPro"/>
</dbReference>
<dbReference type="PROSITE" id="PS50125">
    <property type="entry name" value="GUANYLATE_CYCLASE_2"/>
    <property type="match status" value="1"/>
</dbReference>
<evidence type="ECO:0000256" key="4">
    <source>
        <dbReference type="ARBA" id="ARBA00022989"/>
    </source>
</evidence>
<keyword evidence="4 7" id="KW-1133">Transmembrane helix</keyword>
<dbReference type="GO" id="GO:0005886">
    <property type="term" value="C:plasma membrane"/>
    <property type="evidence" value="ECO:0007669"/>
    <property type="project" value="TreeGrafter"/>
</dbReference>
<evidence type="ECO:0000256" key="1">
    <source>
        <dbReference type="ARBA" id="ARBA00004370"/>
    </source>
</evidence>
<dbReference type="GO" id="GO:0004016">
    <property type="term" value="F:adenylate cyclase activity"/>
    <property type="evidence" value="ECO:0007669"/>
    <property type="project" value="TreeGrafter"/>
</dbReference>
<organism evidence="9 10">
    <name type="scientific">Paralvinella palmiformis</name>
    <dbReference type="NCBI Taxonomy" id="53620"/>
    <lineage>
        <taxon>Eukaryota</taxon>
        <taxon>Metazoa</taxon>
        <taxon>Spiralia</taxon>
        <taxon>Lophotrochozoa</taxon>
        <taxon>Annelida</taxon>
        <taxon>Polychaeta</taxon>
        <taxon>Sedentaria</taxon>
        <taxon>Canalipalpata</taxon>
        <taxon>Terebellida</taxon>
        <taxon>Terebelliformia</taxon>
        <taxon>Alvinellidae</taxon>
        <taxon>Paralvinella</taxon>
    </lineage>
</organism>
<keyword evidence="2 7" id="KW-0812">Transmembrane</keyword>
<keyword evidence="5 7" id="KW-0472">Membrane</keyword>
<evidence type="ECO:0000313" key="10">
    <source>
        <dbReference type="Proteomes" id="UP001208570"/>
    </source>
</evidence>
<proteinExistence type="predicted"/>